<organism evidence="1 2">
    <name type="scientific">Actinoplanes cyaneus</name>
    <dbReference type="NCBI Taxonomy" id="52696"/>
    <lineage>
        <taxon>Bacteria</taxon>
        <taxon>Bacillati</taxon>
        <taxon>Actinomycetota</taxon>
        <taxon>Actinomycetes</taxon>
        <taxon>Micromonosporales</taxon>
        <taxon>Micromonosporaceae</taxon>
        <taxon>Actinoplanes</taxon>
    </lineage>
</organism>
<comment type="caution">
    <text evidence="1">The sequence shown here is derived from an EMBL/GenBank/DDBJ whole genome shotgun (WGS) entry which is preliminary data.</text>
</comment>
<proteinExistence type="predicted"/>
<name>A0A919M564_9ACTN</name>
<reference evidence="1" key="1">
    <citation type="submission" date="2021-01" db="EMBL/GenBank/DDBJ databases">
        <title>Whole genome shotgun sequence of Actinoplanes cyaneus NBRC 14990.</title>
        <authorList>
            <person name="Komaki H."/>
            <person name="Tamura T."/>
        </authorList>
    </citation>
    <scope>NUCLEOTIDE SEQUENCE</scope>
    <source>
        <strain evidence="1">NBRC 14990</strain>
    </source>
</reference>
<protein>
    <submittedName>
        <fullName evidence="1">Uncharacterized protein</fullName>
    </submittedName>
</protein>
<gene>
    <name evidence="1" type="ORF">Acy02nite_42330</name>
</gene>
<dbReference type="AlphaFoldDB" id="A0A919M564"/>
<keyword evidence="2" id="KW-1185">Reference proteome</keyword>
<evidence type="ECO:0000313" key="2">
    <source>
        <dbReference type="Proteomes" id="UP000619479"/>
    </source>
</evidence>
<sequence>MPAKAAAIGANLTSWGRAPTTLRTFMMVCSRSCLWGSPDTLAADRLPHLLGVADLFTGRIHLPCVSVRNTECPAAAQVSGTGSAPGRGGLLFDTVTVKVDDRSLRRRPSA</sequence>
<evidence type="ECO:0000313" key="1">
    <source>
        <dbReference type="EMBL" id="GID66352.1"/>
    </source>
</evidence>
<dbReference type="Proteomes" id="UP000619479">
    <property type="component" value="Unassembled WGS sequence"/>
</dbReference>
<accession>A0A919M564</accession>
<dbReference type="EMBL" id="BOMH01000032">
    <property type="protein sequence ID" value="GID66352.1"/>
    <property type="molecule type" value="Genomic_DNA"/>
</dbReference>